<protein>
    <submittedName>
        <fullName evidence="1">Uncharacterized protein</fullName>
    </submittedName>
</protein>
<gene>
    <name evidence="1" type="ORF">EX87_19935</name>
</gene>
<keyword evidence="1" id="KW-0614">Plasmid</keyword>
<accession>A0A0F7EJV4</accession>
<sequence length="64" mass="7433">MKVQEVRLEDNFGVTKRRYILLNLDNQPIVPVIKYLKYLDNLGKAENTLKSCLKFTSKCLSSNK</sequence>
<proteinExistence type="predicted"/>
<reference evidence="1" key="1">
    <citation type="submission" date="2015-03" db="EMBL/GenBank/DDBJ databases">
        <title>MIGS Cultured Bacterial/Archaeal sample from Brevibacillus laterosporus.</title>
        <authorList>
            <person name="Zeng D."/>
            <person name="Zhu L."/>
            <person name="Dong G."/>
            <person name="Ye W."/>
            <person name="Ren D."/>
            <person name="Wu L."/>
            <person name="Xu J."/>
            <person name="Li G."/>
            <person name="Guo L."/>
        </authorList>
    </citation>
    <scope>NUCLEOTIDE SEQUENCE</scope>
    <source>
        <strain evidence="1">B9</strain>
        <plasmid evidence="1">unnamed2</plasmid>
    </source>
</reference>
<dbReference type="AlphaFoldDB" id="A0A0F7EJV4"/>
<geneLocation type="plasmid" evidence="1">
    <name>unnamed2</name>
</geneLocation>
<organism evidence="1">
    <name type="scientific">Brevibacillus laterosporus</name>
    <name type="common">Bacillus laterosporus</name>
    <dbReference type="NCBI Taxonomy" id="1465"/>
    <lineage>
        <taxon>Bacteria</taxon>
        <taxon>Bacillati</taxon>
        <taxon>Bacillota</taxon>
        <taxon>Bacilli</taxon>
        <taxon>Bacillales</taxon>
        <taxon>Paenibacillaceae</taxon>
        <taxon>Brevibacillus</taxon>
    </lineage>
</organism>
<evidence type="ECO:0000313" key="1">
    <source>
        <dbReference type="EMBL" id="AKF95865.1"/>
    </source>
</evidence>
<dbReference type="EMBL" id="CP011076">
    <property type="protein sequence ID" value="AKF95865.1"/>
    <property type="molecule type" value="Genomic_DNA"/>
</dbReference>
<name>A0A0F7EJV4_BRELA</name>